<sequence length="156" mass="17316">MSEQQTLEATSTLNAITVTYHYVIKIKRSSIPVVMGSLLSGLFKGNGAPITITKSSPRCGRLSVTVNNSCVTSINGYTAKLDLECCNFSLPPVNKIIARSIVDAGWDKEGEIGHAKALFNKSMAREQGLLDDEDLREWEDRVWHFLDDLVDRMPEN</sequence>
<dbReference type="HOGENOM" id="CLU_1686581_0_0_1"/>
<dbReference type="RefSeq" id="XP_016225650.1">
    <property type="nucleotide sequence ID" value="XM_016369862.1"/>
</dbReference>
<protein>
    <submittedName>
        <fullName evidence="1">Uncharacterized protein</fullName>
    </submittedName>
</protein>
<dbReference type="AlphaFoldDB" id="A0A0D1Y0R2"/>
<evidence type="ECO:0000313" key="2">
    <source>
        <dbReference type="Proteomes" id="UP000054302"/>
    </source>
</evidence>
<reference evidence="1 2" key="1">
    <citation type="submission" date="2015-01" db="EMBL/GenBank/DDBJ databases">
        <title>The Genome Sequence of Exophiala mesophila CBS40295.</title>
        <authorList>
            <consortium name="The Broad Institute Genomics Platform"/>
            <person name="Cuomo C."/>
            <person name="de Hoog S."/>
            <person name="Gorbushina A."/>
            <person name="Stielow B."/>
            <person name="Teixiera M."/>
            <person name="Abouelleil A."/>
            <person name="Chapman S.B."/>
            <person name="Priest M."/>
            <person name="Young S.K."/>
            <person name="Wortman J."/>
            <person name="Nusbaum C."/>
            <person name="Birren B."/>
        </authorList>
    </citation>
    <scope>NUCLEOTIDE SEQUENCE [LARGE SCALE GENOMIC DNA]</scope>
    <source>
        <strain evidence="1 2">CBS 40295</strain>
    </source>
</reference>
<dbReference type="GeneID" id="27323077"/>
<dbReference type="EMBL" id="KN847522">
    <property type="protein sequence ID" value="KIV94076.1"/>
    <property type="molecule type" value="Genomic_DNA"/>
</dbReference>
<gene>
    <name evidence="1" type="ORF">PV10_05232</name>
</gene>
<evidence type="ECO:0000313" key="1">
    <source>
        <dbReference type="EMBL" id="KIV94076.1"/>
    </source>
</evidence>
<organism evidence="1 2">
    <name type="scientific">Exophiala mesophila</name>
    <name type="common">Black yeast-like fungus</name>
    <dbReference type="NCBI Taxonomy" id="212818"/>
    <lineage>
        <taxon>Eukaryota</taxon>
        <taxon>Fungi</taxon>
        <taxon>Dikarya</taxon>
        <taxon>Ascomycota</taxon>
        <taxon>Pezizomycotina</taxon>
        <taxon>Eurotiomycetes</taxon>
        <taxon>Chaetothyriomycetidae</taxon>
        <taxon>Chaetothyriales</taxon>
        <taxon>Herpotrichiellaceae</taxon>
        <taxon>Exophiala</taxon>
    </lineage>
</organism>
<name>A0A0D1Y0R2_EXOME</name>
<proteinExistence type="predicted"/>
<accession>A0A0D1Y0R2</accession>
<keyword evidence="2" id="KW-1185">Reference proteome</keyword>
<dbReference type="OrthoDB" id="10353289at2759"/>
<dbReference type="Proteomes" id="UP000054302">
    <property type="component" value="Unassembled WGS sequence"/>
</dbReference>
<dbReference type="VEuPathDB" id="FungiDB:PV10_05232"/>